<dbReference type="OrthoDB" id="16820at2759"/>
<reference evidence="8" key="1">
    <citation type="submission" date="2017-03" db="EMBL/GenBank/DDBJ databases">
        <title>Genomes of endolithic fungi from Antarctica.</title>
        <authorList>
            <person name="Coleine C."/>
            <person name="Masonjones S."/>
            <person name="Stajich J.E."/>
        </authorList>
    </citation>
    <scope>NUCLEOTIDE SEQUENCE [LARGE SCALE GENOMIC DNA]</scope>
    <source>
        <strain evidence="8">CCFEE 5527</strain>
    </source>
</reference>
<name>A0A1V8SF32_9PEZI</name>
<keyword evidence="3" id="KW-0274">FAD</keyword>
<dbReference type="PANTHER" id="PTHR13789:SF309">
    <property type="entry name" value="PUTATIVE (AFU_ORTHOLOGUE AFUA_6G14510)-RELATED"/>
    <property type="match status" value="1"/>
</dbReference>
<evidence type="ECO:0000256" key="4">
    <source>
        <dbReference type="ARBA" id="ARBA00023002"/>
    </source>
</evidence>
<dbReference type="PANTHER" id="PTHR13789">
    <property type="entry name" value="MONOOXYGENASE"/>
    <property type="match status" value="1"/>
</dbReference>
<dbReference type="InterPro" id="IPR036188">
    <property type="entry name" value="FAD/NAD-bd_sf"/>
</dbReference>
<protein>
    <recommendedName>
        <fullName evidence="6">FAD-binding domain-containing protein</fullName>
    </recommendedName>
</protein>
<proteinExistence type="inferred from homology"/>
<feature type="domain" description="FAD-binding" evidence="6">
    <location>
        <begin position="101"/>
        <end position="191"/>
    </location>
</feature>
<evidence type="ECO:0000313" key="8">
    <source>
        <dbReference type="Proteomes" id="UP000192596"/>
    </source>
</evidence>
<comment type="caution">
    <text evidence="7">The sequence shown here is derived from an EMBL/GenBank/DDBJ whole genome shotgun (WGS) entry which is preliminary data.</text>
</comment>
<dbReference type="SUPFAM" id="SSF51905">
    <property type="entry name" value="FAD/NAD(P)-binding domain"/>
    <property type="match status" value="1"/>
</dbReference>
<keyword evidence="8" id="KW-1185">Reference proteome</keyword>
<dbReference type="Gene3D" id="3.50.50.60">
    <property type="entry name" value="FAD/NAD(P)-binding domain"/>
    <property type="match status" value="2"/>
</dbReference>
<dbReference type="GO" id="GO:0071949">
    <property type="term" value="F:FAD binding"/>
    <property type="evidence" value="ECO:0007669"/>
    <property type="project" value="InterPro"/>
</dbReference>
<dbReference type="EMBL" id="NAJO01000052">
    <property type="protein sequence ID" value="OQN97627.1"/>
    <property type="molecule type" value="Genomic_DNA"/>
</dbReference>
<evidence type="ECO:0000256" key="1">
    <source>
        <dbReference type="ARBA" id="ARBA00007992"/>
    </source>
</evidence>
<dbReference type="AlphaFoldDB" id="A0A1V8SF32"/>
<evidence type="ECO:0000256" key="3">
    <source>
        <dbReference type="ARBA" id="ARBA00022827"/>
    </source>
</evidence>
<dbReference type="InParanoid" id="A0A1V8SF32"/>
<dbReference type="InterPro" id="IPR050493">
    <property type="entry name" value="FAD-dep_Monooxygenase_BioMet"/>
</dbReference>
<accession>A0A1V8SF32</accession>
<evidence type="ECO:0000256" key="5">
    <source>
        <dbReference type="ARBA" id="ARBA00023033"/>
    </source>
</evidence>
<dbReference type="Gene3D" id="3.30.9.10">
    <property type="entry name" value="D-Amino Acid Oxidase, subunit A, domain 2"/>
    <property type="match status" value="1"/>
</dbReference>
<dbReference type="Proteomes" id="UP000192596">
    <property type="component" value="Unassembled WGS sequence"/>
</dbReference>
<keyword evidence="4" id="KW-0560">Oxidoreductase</keyword>
<dbReference type="GO" id="GO:0004497">
    <property type="term" value="F:monooxygenase activity"/>
    <property type="evidence" value="ECO:0007669"/>
    <property type="project" value="UniProtKB-KW"/>
</dbReference>
<keyword evidence="5" id="KW-0503">Monooxygenase</keyword>
<dbReference type="STRING" id="1507870.A0A1V8SF32"/>
<sequence length="275" mass="30933">MARSLRKRALTRTKPSLDTRALRPMHRADLQRVLHEAAIALNVNIRLGYQVTRVDDNGAIPKLTIKGKDSMTADLIIGADGRRQDIERFKKYYKDYDPAIKLVLSHVTDANVWGLREARPSTWIGKSGRVILIGDAAHASLPWAGQGGGMAIEDAVSLSACLDRAEAATQIPELLKVFEDIRRPRCNLVQEWSATKGERARLTGGPELEKRDSTFASANAWIKAEPWDKRHIDDLPAFEAPNWKAWLSGHDAVDYTNRQLDKRYGARAKLHQRRI</sequence>
<comment type="similarity">
    <text evidence="1">Belongs to the paxM FAD-dependent monooxygenase family.</text>
</comment>
<evidence type="ECO:0000313" key="7">
    <source>
        <dbReference type="EMBL" id="OQN97627.1"/>
    </source>
</evidence>
<gene>
    <name evidence="7" type="ORF">B0A48_16491</name>
</gene>
<dbReference type="Pfam" id="PF01494">
    <property type="entry name" value="FAD_binding_3"/>
    <property type="match status" value="1"/>
</dbReference>
<evidence type="ECO:0000256" key="2">
    <source>
        <dbReference type="ARBA" id="ARBA00022630"/>
    </source>
</evidence>
<dbReference type="InterPro" id="IPR002938">
    <property type="entry name" value="FAD-bd"/>
</dbReference>
<evidence type="ECO:0000259" key="6">
    <source>
        <dbReference type="Pfam" id="PF01494"/>
    </source>
</evidence>
<organism evidence="7 8">
    <name type="scientific">Cryoendolithus antarcticus</name>
    <dbReference type="NCBI Taxonomy" id="1507870"/>
    <lineage>
        <taxon>Eukaryota</taxon>
        <taxon>Fungi</taxon>
        <taxon>Dikarya</taxon>
        <taxon>Ascomycota</taxon>
        <taxon>Pezizomycotina</taxon>
        <taxon>Dothideomycetes</taxon>
        <taxon>Dothideomycetidae</taxon>
        <taxon>Cladosporiales</taxon>
        <taxon>Cladosporiaceae</taxon>
        <taxon>Cryoendolithus</taxon>
    </lineage>
</organism>
<keyword evidence="2" id="KW-0285">Flavoprotein</keyword>